<dbReference type="GO" id="GO:0003677">
    <property type="term" value="F:DNA binding"/>
    <property type="evidence" value="ECO:0007669"/>
    <property type="project" value="UniProtKB-KW"/>
</dbReference>
<dbReference type="EMBL" id="QXFV01003540">
    <property type="protein sequence ID" value="KAE8975856.1"/>
    <property type="molecule type" value="Genomic_DNA"/>
</dbReference>
<evidence type="ECO:0008006" key="11">
    <source>
        <dbReference type="Google" id="ProtNLM"/>
    </source>
</evidence>
<keyword evidence="6" id="KW-0238">DNA-binding</keyword>
<dbReference type="SUPFAM" id="SSF47113">
    <property type="entry name" value="Histone-fold"/>
    <property type="match status" value="1"/>
</dbReference>
<name>A0A6A3HYZ4_9STRA</name>
<dbReference type="AlphaFoldDB" id="A0A6A3HYZ4"/>
<sequence>MTALLLQNPVTPALLQNLVNRKLRVLTKPSSPGLHCQLAYLEARRAGVMRISGLVYYETRAVLRVFLTNLVRDAVTYTEHGNRKTVTHIDVLYTLKHQGRTLYGF</sequence>
<evidence type="ECO:0000256" key="2">
    <source>
        <dbReference type="ARBA" id="ARBA00004286"/>
    </source>
</evidence>
<comment type="similarity">
    <text evidence="3">Belongs to the histone H4 family.</text>
</comment>
<evidence type="ECO:0000313" key="10">
    <source>
        <dbReference type="Proteomes" id="UP000429607"/>
    </source>
</evidence>
<gene>
    <name evidence="9" type="ORF">PR001_g25582</name>
</gene>
<dbReference type="InterPro" id="IPR009072">
    <property type="entry name" value="Histone-fold"/>
</dbReference>
<dbReference type="Proteomes" id="UP000429607">
    <property type="component" value="Unassembled WGS sequence"/>
</dbReference>
<protein>
    <recommendedName>
        <fullName evidence="11">Histone H4</fullName>
    </recommendedName>
</protein>
<proteinExistence type="inferred from homology"/>
<keyword evidence="7" id="KW-0539">Nucleus</keyword>
<evidence type="ECO:0000256" key="6">
    <source>
        <dbReference type="ARBA" id="ARBA00023125"/>
    </source>
</evidence>
<accession>A0A6A3HYZ4</accession>
<evidence type="ECO:0000256" key="4">
    <source>
        <dbReference type="ARBA" id="ARBA00011538"/>
    </source>
</evidence>
<dbReference type="SMART" id="SM00417">
    <property type="entry name" value="H4"/>
    <property type="match status" value="1"/>
</dbReference>
<dbReference type="GO" id="GO:0005634">
    <property type="term" value="C:nucleus"/>
    <property type="evidence" value="ECO:0007669"/>
    <property type="project" value="UniProtKB-SubCell"/>
</dbReference>
<evidence type="ECO:0000256" key="1">
    <source>
        <dbReference type="ARBA" id="ARBA00004123"/>
    </source>
</evidence>
<dbReference type="GO" id="GO:0000786">
    <property type="term" value="C:nucleosome"/>
    <property type="evidence" value="ECO:0007669"/>
    <property type="project" value="UniProtKB-KW"/>
</dbReference>
<comment type="subunit">
    <text evidence="4">The nucleosome is a histone octamer containing two molecules each of H2A, H2B, H3 and H4 assembled in one H3-H4 heterotetramer and two H2A-H2B heterodimers. The octamer wraps approximately 147 bp of DNA.</text>
</comment>
<keyword evidence="5" id="KW-0158">Chromosome</keyword>
<dbReference type="InterPro" id="IPR001951">
    <property type="entry name" value="Histone_H4"/>
</dbReference>
<dbReference type="GO" id="GO:0030527">
    <property type="term" value="F:structural constituent of chromatin"/>
    <property type="evidence" value="ECO:0007669"/>
    <property type="project" value="InterPro"/>
</dbReference>
<comment type="subcellular location">
    <subcellularLocation>
        <location evidence="2">Chromosome</location>
    </subcellularLocation>
    <subcellularLocation>
        <location evidence="1">Nucleus</location>
    </subcellularLocation>
</comment>
<dbReference type="PANTHER" id="PTHR10484">
    <property type="entry name" value="HISTONE H4"/>
    <property type="match status" value="1"/>
</dbReference>
<evidence type="ECO:0000313" key="9">
    <source>
        <dbReference type="EMBL" id="KAE8975856.1"/>
    </source>
</evidence>
<evidence type="ECO:0000256" key="3">
    <source>
        <dbReference type="ARBA" id="ARBA00006564"/>
    </source>
</evidence>
<evidence type="ECO:0000256" key="8">
    <source>
        <dbReference type="ARBA" id="ARBA00023269"/>
    </source>
</evidence>
<evidence type="ECO:0000256" key="5">
    <source>
        <dbReference type="ARBA" id="ARBA00022454"/>
    </source>
</evidence>
<organism evidence="9 10">
    <name type="scientific">Phytophthora rubi</name>
    <dbReference type="NCBI Taxonomy" id="129364"/>
    <lineage>
        <taxon>Eukaryota</taxon>
        <taxon>Sar</taxon>
        <taxon>Stramenopiles</taxon>
        <taxon>Oomycota</taxon>
        <taxon>Peronosporomycetes</taxon>
        <taxon>Peronosporales</taxon>
        <taxon>Peronosporaceae</taxon>
        <taxon>Phytophthora</taxon>
    </lineage>
</organism>
<dbReference type="CDD" id="cd22912">
    <property type="entry name" value="HFD_H4"/>
    <property type="match status" value="1"/>
</dbReference>
<evidence type="ECO:0000256" key="7">
    <source>
        <dbReference type="ARBA" id="ARBA00023242"/>
    </source>
</evidence>
<reference evidence="9 10" key="1">
    <citation type="submission" date="2018-09" db="EMBL/GenBank/DDBJ databases">
        <title>Genomic investigation of the strawberry pathogen Phytophthora fragariae indicates pathogenicity is determined by transcriptional variation in three key races.</title>
        <authorList>
            <person name="Adams T.M."/>
            <person name="Armitage A.D."/>
            <person name="Sobczyk M.K."/>
            <person name="Bates H.J."/>
            <person name="Dunwell J.M."/>
            <person name="Nellist C.F."/>
            <person name="Harrison R.J."/>
        </authorList>
    </citation>
    <scope>NUCLEOTIDE SEQUENCE [LARGE SCALE GENOMIC DNA]</scope>
    <source>
        <strain evidence="9 10">SCRP249</strain>
    </source>
</reference>
<comment type="caution">
    <text evidence="9">The sequence shown here is derived from an EMBL/GenBank/DDBJ whole genome shotgun (WGS) entry which is preliminary data.</text>
</comment>
<dbReference type="Gene3D" id="1.10.20.10">
    <property type="entry name" value="Histone, subunit A"/>
    <property type="match status" value="1"/>
</dbReference>
<dbReference type="GO" id="GO:0046982">
    <property type="term" value="F:protein heterodimerization activity"/>
    <property type="evidence" value="ECO:0007669"/>
    <property type="project" value="InterPro"/>
</dbReference>
<keyword evidence="8" id="KW-0544">Nucleosome core</keyword>